<dbReference type="SUPFAM" id="SSF51735">
    <property type="entry name" value="NAD(P)-binding Rossmann-fold domains"/>
    <property type="match status" value="1"/>
</dbReference>
<name>A0A507C8V0_9FUNG</name>
<accession>A0A507C8V0</accession>
<gene>
    <name evidence="3" type="ORF">SmJEL517_g02164</name>
</gene>
<keyword evidence="4" id="KW-1185">Reference proteome</keyword>
<proteinExistence type="inferred from homology"/>
<reference evidence="3 4" key="1">
    <citation type="journal article" date="2019" name="Sci. Rep.">
        <title>Comparative genomics of chytrid fungi reveal insights into the obligate biotrophic and pathogenic lifestyle of Synchytrium endobioticum.</title>
        <authorList>
            <person name="van de Vossenberg B.T.L.H."/>
            <person name="Warris S."/>
            <person name="Nguyen H.D.T."/>
            <person name="van Gent-Pelzer M.P.E."/>
            <person name="Joly D.L."/>
            <person name="van de Geest H.C."/>
            <person name="Bonants P.J.M."/>
            <person name="Smith D.S."/>
            <person name="Levesque C.A."/>
            <person name="van der Lee T.A.J."/>
        </authorList>
    </citation>
    <scope>NUCLEOTIDE SEQUENCE [LARGE SCALE GENOMIC DNA]</scope>
    <source>
        <strain evidence="3 4">JEL517</strain>
    </source>
</reference>
<dbReference type="OrthoDB" id="63935at2759"/>
<dbReference type="InterPro" id="IPR036291">
    <property type="entry name" value="NAD(P)-bd_dom_sf"/>
</dbReference>
<sequence length="233" mass="25852">MSLQKLLVFGGSGRIGRMVCQYALETKKYGVKDGYVSAFVRNAIKLRKGETEQYADQIDAYEGNVRDIGQVRSVIKEVKPDKIVSVIGPKDIRDPSVINSIAALHISLAMKENGVKRLILMTANGLLPRSTEDASIGADMYYETGELPVWLNHACYDMRHATELIMSTDLDWTLVCPPYMPKGPFLKTDGKYRVVIDGPVENGKVLAAADCADFIVKALDRDDLIRHRVGIAY</sequence>
<dbReference type="PANTHER" id="PTHR43355">
    <property type="entry name" value="FLAVIN REDUCTASE (NADPH)"/>
    <property type="match status" value="1"/>
</dbReference>
<evidence type="ECO:0000313" key="3">
    <source>
        <dbReference type="EMBL" id="TPX35579.1"/>
    </source>
</evidence>
<dbReference type="Proteomes" id="UP000319731">
    <property type="component" value="Unassembled WGS sequence"/>
</dbReference>
<evidence type="ECO:0000313" key="4">
    <source>
        <dbReference type="Proteomes" id="UP000319731"/>
    </source>
</evidence>
<dbReference type="InterPro" id="IPR051606">
    <property type="entry name" value="Polyketide_Oxido-like"/>
</dbReference>
<dbReference type="Gene3D" id="3.40.50.720">
    <property type="entry name" value="NAD(P)-binding Rossmann-like Domain"/>
    <property type="match status" value="1"/>
</dbReference>
<dbReference type="GO" id="GO:0016646">
    <property type="term" value="F:oxidoreductase activity, acting on the CH-NH group of donors, NAD or NADP as acceptor"/>
    <property type="evidence" value="ECO:0007669"/>
    <property type="project" value="TreeGrafter"/>
</dbReference>
<evidence type="ECO:0000256" key="1">
    <source>
        <dbReference type="ARBA" id="ARBA00038376"/>
    </source>
</evidence>
<dbReference type="PANTHER" id="PTHR43355:SF2">
    <property type="entry name" value="FLAVIN REDUCTASE (NADPH)"/>
    <property type="match status" value="1"/>
</dbReference>
<dbReference type="RefSeq" id="XP_031026052.1">
    <property type="nucleotide sequence ID" value="XM_031168092.1"/>
</dbReference>
<comment type="caution">
    <text evidence="3">The sequence shown here is derived from an EMBL/GenBank/DDBJ whole genome shotgun (WGS) entry which is preliminary data.</text>
</comment>
<dbReference type="AlphaFoldDB" id="A0A507C8V0"/>
<dbReference type="STRING" id="1806994.A0A507C8V0"/>
<dbReference type="InterPro" id="IPR016040">
    <property type="entry name" value="NAD(P)-bd_dom"/>
</dbReference>
<dbReference type="EMBL" id="QEAO01000008">
    <property type="protein sequence ID" value="TPX35579.1"/>
    <property type="molecule type" value="Genomic_DNA"/>
</dbReference>
<dbReference type="Pfam" id="PF13460">
    <property type="entry name" value="NAD_binding_10"/>
    <property type="match status" value="1"/>
</dbReference>
<organism evidence="3 4">
    <name type="scientific">Synchytrium microbalum</name>
    <dbReference type="NCBI Taxonomy" id="1806994"/>
    <lineage>
        <taxon>Eukaryota</taxon>
        <taxon>Fungi</taxon>
        <taxon>Fungi incertae sedis</taxon>
        <taxon>Chytridiomycota</taxon>
        <taxon>Chytridiomycota incertae sedis</taxon>
        <taxon>Chytridiomycetes</taxon>
        <taxon>Synchytriales</taxon>
        <taxon>Synchytriaceae</taxon>
        <taxon>Synchytrium</taxon>
    </lineage>
</organism>
<evidence type="ECO:0000259" key="2">
    <source>
        <dbReference type="Pfam" id="PF13460"/>
    </source>
</evidence>
<comment type="similarity">
    <text evidence="1">Belongs to the avfA family.</text>
</comment>
<protein>
    <recommendedName>
        <fullName evidence="2">NAD(P)-binding domain-containing protein</fullName>
    </recommendedName>
</protein>
<feature type="domain" description="NAD(P)-binding" evidence="2">
    <location>
        <begin position="10"/>
        <end position="221"/>
    </location>
</feature>
<dbReference type="GeneID" id="42003389"/>